<evidence type="ECO:0000256" key="3">
    <source>
        <dbReference type="ARBA" id="ARBA00005349"/>
    </source>
</evidence>
<dbReference type="GO" id="GO:0016705">
    <property type="term" value="F:oxidoreductase activity, acting on paired donors, with incorporation or reduction of molecular oxygen"/>
    <property type="evidence" value="ECO:0007669"/>
    <property type="project" value="InterPro"/>
</dbReference>
<evidence type="ECO:0000256" key="4">
    <source>
        <dbReference type="ARBA" id="ARBA00022630"/>
    </source>
</evidence>
<dbReference type="NCBIfam" id="NF005691">
    <property type="entry name" value="PRK07494.1"/>
    <property type="match status" value="1"/>
</dbReference>
<dbReference type="PRINTS" id="PR00420">
    <property type="entry name" value="RNGMNOXGNASE"/>
</dbReference>
<dbReference type="SUPFAM" id="SSF51905">
    <property type="entry name" value="FAD/NAD(P)-binding domain"/>
    <property type="match status" value="1"/>
</dbReference>
<dbReference type="GO" id="GO:0004497">
    <property type="term" value="F:monooxygenase activity"/>
    <property type="evidence" value="ECO:0007669"/>
    <property type="project" value="UniProtKB-KW"/>
</dbReference>
<evidence type="ECO:0000259" key="8">
    <source>
        <dbReference type="Pfam" id="PF01494"/>
    </source>
</evidence>
<dbReference type="GO" id="GO:0071949">
    <property type="term" value="F:FAD binding"/>
    <property type="evidence" value="ECO:0007669"/>
    <property type="project" value="InterPro"/>
</dbReference>
<comment type="cofactor">
    <cofactor evidence="1">
        <name>FAD</name>
        <dbReference type="ChEBI" id="CHEBI:57692"/>
    </cofactor>
</comment>
<evidence type="ECO:0000256" key="5">
    <source>
        <dbReference type="ARBA" id="ARBA00022827"/>
    </source>
</evidence>
<evidence type="ECO:0000256" key="7">
    <source>
        <dbReference type="ARBA" id="ARBA00023033"/>
    </source>
</evidence>
<reference evidence="9 10" key="1">
    <citation type="submission" date="2006-03" db="EMBL/GenBank/DDBJ databases">
        <title>Complete sequence of chromosome of Nitrobacter hamburgensis X14.</title>
        <authorList>
            <consortium name="US DOE Joint Genome Institute"/>
            <person name="Copeland A."/>
            <person name="Lucas S."/>
            <person name="Lapidus A."/>
            <person name="Barry K."/>
            <person name="Detter J.C."/>
            <person name="Glavina del Rio T."/>
            <person name="Hammon N."/>
            <person name="Israni S."/>
            <person name="Dalin E."/>
            <person name="Tice H."/>
            <person name="Pitluck S."/>
            <person name="Chain P."/>
            <person name="Malfatti S."/>
            <person name="Shin M."/>
            <person name="Vergez L."/>
            <person name="Schmutz J."/>
            <person name="Larimer F."/>
            <person name="Land M."/>
            <person name="Hauser L."/>
            <person name="Kyrpides N."/>
            <person name="Ivanova N."/>
            <person name="Ward B."/>
            <person name="Arp D."/>
            <person name="Klotz M."/>
            <person name="Stein L."/>
            <person name="O'Mullan G."/>
            <person name="Starkenburg S."/>
            <person name="Sayavedra L."/>
            <person name="Poret-Peterson A.T."/>
            <person name="Gentry M.E."/>
            <person name="Bruce D."/>
            <person name="Richardson P."/>
        </authorList>
    </citation>
    <scope>NUCLEOTIDE SEQUENCE [LARGE SCALE GENOMIC DNA]</scope>
    <source>
        <strain evidence="10">DSM 10229 / NCIMB 13809 / X14</strain>
    </source>
</reference>
<dbReference type="InterPro" id="IPR002938">
    <property type="entry name" value="FAD-bd"/>
</dbReference>
<dbReference type="InterPro" id="IPR010971">
    <property type="entry name" value="UbiH/COQ6"/>
</dbReference>
<comment type="pathway">
    <text evidence="2">Cofactor biosynthesis; ubiquinone biosynthesis.</text>
</comment>
<dbReference type="KEGG" id="nha:Nham_2047"/>
<dbReference type="GO" id="GO:0006744">
    <property type="term" value="P:ubiquinone biosynthetic process"/>
    <property type="evidence" value="ECO:0007669"/>
    <property type="project" value="UniProtKB-UniPathway"/>
</dbReference>
<dbReference type="PANTHER" id="PTHR43876">
    <property type="entry name" value="UBIQUINONE BIOSYNTHESIS MONOOXYGENASE COQ6, MITOCHONDRIAL"/>
    <property type="match status" value="1"/>
</dbReference>
<dbReference type="Pfam" id="PF01494">
    <property type="entry name" value="FAD_binding_3"/>
    <property type="match status" value="1"/>
</dbReference>
<keyword evidence="10" id="KW-1185">Reference proteome</keyword>
<dbReference type="eggNOG" id="COG0654">
    <property type="taxonomic scope" value="Bacteria"/>
</dbReference>
<dbReference type="HOGENOM" id="CLU_009665_8_1_5"/>
<dbReference type="InterPro" id="IPR036188">
    <property type="entry name" value="FAD/NAD-bd_sf"/>
</dbReference>
<dbReference type="InterPro" id="IPR051205">
    <property type="entry name" value="UbiH/COQ6_monooxygenase"/>
</dbReference>
<keyword evidence="4" id="KW-0285">Flavoprotein</keyword>
<dbReference type="AlphaFoldDB" id="Q1QLQ2"/>
<keyword evidence="5" id="KW-0274">FAD</keyword>
<keyword evidence="7" id="KW-0503">Monooxygenase</keyword>
<dbReference type="Gene3D" id="3.50.50.60">
    <property type="entry name" value="FAD/NAD(P)-binding domain"/>
    <property type="match status" value="2"/>
</dbReference>
<feature type="domain" description="FAD-binding" evidence="8">
    <location>
        <begin position="28"/>
        <end position="332"/>
    </location>
</feature>
<evidence type="ECO:0000256" key="1">
    <source>
        <dbReference type="ARBA" id="ARBA00001974"/>
    </source>
</evidence>
<dbReference type="STRING" id="323097.Nham_2047"/>
<organism evidence="9 10">
    <name type="scientific">Nitrobacter hamburgensis (strain DSM 10229 / NCIMB 13809 / X14)</name>
    <dbReference type="NCBI Taxonomy" id="323097"/>
    <lineage>
        <taxon>Bacteria</taxon>
        <taxon>Pseudomonadati</taxon>
        <taxon>Pseudomonadota</taxon>
        <taxon>Alphaproteobacteria</taxon>
        <taxon>Hyphomicrobiales</taxon>
        <taxon>Nitrobacteraceae</taxon>
        <taxon>Nitrobacter</taxon>
    </lineage>
</organism>
<dbReference type="NCBIfam" id="TIGR01988">
    <property type="entry name" value="Ubi-OHases"/>
    <property type="match status" value="1"/>
</dbReference>
<dbReference type="EMBL" id="CP000319">
    <property type="protein sequence ID" value="ABE62845.1"/>
    <property type="molecule type" value="Genomic_DNA"/>
</dbReference>
<protein>
    <submittedName>
        <fullName evidence="9">2-octaprenyl-3-methyl-6-methoxy-1,4-benzoquinol hydroxylase</fullName>
        <ecNumber evidence="9">1.14.13.-</ecNumber>
    </submittedName>
</protein>
<dbReference type="PANTHER" id="PTHR43876:SF7">
    <property type="entry name" value="UBIQUINONE BIOSYNTHESIS MONOOXYGENASE COQ6, MITOCHONDRIAL"/>
    <property type="match status" value="1"/>
</dbReference>
<evidence type="ECO:0000313" key="10">
    <source>
        <dbReference type="Proteomes" id="UP000001953"/>
    </source>
</evidence>
<evidence type="ECO:0000256" key="2">
    <source>
        <dbReference type="ARBA" id="ARBA00004749"/>
    </source>
</evidence>
<dbReference type="EC" id="1.14.13.-" evidence="9"/>
<evidence type="ECO:0000256" key="6">
    <source>
        <dbReference type="ARBA" id="ARBA00023002"/>
    </source>
</evidence>
<sequence>MFACGLENAAANVDCLHMNESAKPDAIYDVAVVGGGPAGLAAAIALSDAGAHTALIARRVAYGDNRTTALLGGSVELLRQLDVWGRCEADAAALRVMRLVDDTGRLIRAPEVRFSSDEIGLDAFGYNIENRALMVAMEARAAEAGSLTRIDGEAEYVMPDDAAVTITTRQGETLTARLAVGADGRQSLCRKAAGIGVTRRALDQAALTFNVAHARPHKNISTEFHTPHGPCVFVPLPGDRSSVVWVTSPKEAARLKALSDDNLAEAAERQSRSILGRLQVGPGRNLFPLGIERPARFANNRIVLVGEAAHVLPPIGAQGLNMGLRDAADIADVVRGALSSGEDPGSPRALARFEAARRSDVLSRTFAIDIANRSLLSDFLPTQTARALGLHLIGRIGPLRRLAMREGLAPSWRQRPYSETRSSRS</sequence>
<keyword evidence="6 9" id="KW-0560">Oxidoreductase</keyword>
<dbReference type="Proteomes" id="UP000001953">
    <property type="component" value="Chromosome"/>
</dbReference>
<evidence type="ECO:0000313" key="9">
    <source>
        <dbReference type="EMBL" id="ABE62845.1"/>
    </source>
</evidence>
<comment type="similarity">
    <text evidence="3">Belongs to the UbiH/COQ6 family.</text>
</comment>
<proteinExistence type="inferred from homology"/>
<name>Q1QLQ2_NITHX</name>
<accession>Q1QLQ2</accession>
<dbReference type="UniPathway" id="UPA00232"/>
<gene>
    <name evidence="9" type="ordered locus">Nham_2047</name>
</gene>